<gene>
    <name evidence="1" type="ORF">CesoFtcFv8_010822</name>
</gene>
<proteinExistence type="predicted"/>
<name>A0AAN8GZU0_9TELE</name>
<protein>
    <submittedName>
        <fullName evidence="1">Uncharacterized protein</fullName>
    </submittedName>
</protein>
<sequence>MLHPSPHPTLCDRIRLDSVPAAANVRLTQTHCFLMQGSEEAPVLQMHRCHSGAPAATANTQDHLTKSPVALIMQPFTQPLTQCVQGLQLETCTERT</sequence>
<dbReference type="Proteomes" id="UP001335648">
    <property type="component" value="Unassembled WGS sequence"/>
</dbReference>
<comment type="caution">
    <text evidence="1">The sequence shown here is derived from an EMBL/GenBank/DDBJ whole genome shotgun (WGS) entry which is preliminary data.</text>
</comment>
<evidence type="ECO:0000313" key="2">
    <source>
        <dbReference type="Proteomes" id="UP001335648"/>
    </source>
</evidence>
<dbReference type="AlphaFoldDB" id="A0AAN8GZU0"/>
<dbReference type="EMBL" id="JAULUE010002054">
    <property type="protein sequence ID" value="KAK5894099.1"/>
    <property type="molecule type" value="Genomic_DNA"/>
</dbReference>
<organism evidence="1 2">
    <name type="scientific">Champsocephalus esox</name>
    <name type="common">pike icefish</name>
    <dbReference type="NCBI Taxonomy" id="159716"/>
    <lineage>
        <taxon>Eukaryota</taxon>
        <taxon>Metazoa</taxon>
        <taxon>Chordata</taxon>
        <taxon>Craniata</taxon>
        <taxon>Vertebrata</taxon>
        <taxon>Euteleostomi</taxon>
        <taxon>Actinopterygii</taxon>
        <taxon>Neopterygii</taxon>
        <taxon>Teleostei</taxon>
        <taxon>Neoteleostei</taxon>
        <taxon>Acanthomorphata</taxon>
        <taxon>Eupercaria</taxon>
        <taxon>Perciformes</taxon>
        <taxon>Notothenioidei</taxon>
        <taxon>Channichthyidae</taxon>
        <taxon>Champsocephalus</taxon>
    </lineage>
</organism>
<reference evidence="1 2" key="1">
    <citation type="journal article" date="2023" name="Mol. Biol. Evol.">
        <title>Genomics of Secondarily Temperate Adaptation in the Only Non-Antarctic Icefish.</title>
        <authorList>
            <person name="Rivera-Colon A.G."/>
            <person name="Rayamajhi N."/>
            <person name="Minhas B.F."/>
            <person name="Madrigal G."/>
            <person name="Bilyk K.T."/>
            <person name="Yoon V."/>
            <person name="Hune M."/>
            <person name="Gregory S."/>
            <person name="Cheng C.H.C."/>
            <person name="Catchen J.M."/>
        </authorList>
    </citation>
    <scope>NUCLEOTIDE SEQUENCE [LARGE SCALE GENOMIC DNA]</scope>
    <source>
        <strain evidence="1">JC2023a</strain>
    </source>
</reference>
<evidence type="ECO:0000313" key="1">
    <source>
        <dbReference type="EMBL" id="KAK5894099.1"/>
    </source>
</evidence>
<accession>A0AAN8GZU0</accession>
<keyword evidence="2" id="KW-1185">Reference proteome</keyword>